<dbReference type="OrthoDB" id="5292580at2"/>
<dbReference type="RefSeq" id="WP_099149536.1">
    <property type="nucleotide sequence ID" value="NZ_PDUD01000011.1"/>
</dbReference>
<organism evidence="1 2">
    <name type="scientific">Flavilitoribacter nigricans (strain ATCC 23147 / DSM 23189 / NBRC 102662 / NCIMB 1420 / SS-2)</name>
    <name type="common">Lewinella nigricans</name>
    <dbReference type="NCBI Taxonomy" id="1122177"/>
    <lineage>
        <taxon>Bacteria</taxon>
        <taxon>Pseudomonadati</taxon>
        <taxon>Bacteroidota</taxon>
        <taxon>Saprospiria</taxon>
        <taxon>Saprospirales</taxon>
        <taxon>Lewinellaceae</taxon>
        <taxon>Flavilitoribacter</taxon>
    </lineage>
</organism>
<evidence type="ECO:0000313" key="2">
    <source>
        <dbReference type="Proteomes" id="UP000223913"/>
    </source>
</evidence>
<accession>A0A2D0NFC6</accession>
<dbReference type="AlphaFoldDB" id="A0A2D0NFC6"/>
<protein>
    <recommendedName>
        <fullName evidence="3">DUF4197 domain-containing protein</fullName>
    </recommendedName>
</protein>
<name>A0A2D0NFC6_FLAN2</name>
<proteinExistence type="predicted"/>
<evidence type="ECO:0008006" key="3">
    <source>
        <dbReference type="Google" id="ProtNLM"/>
    </source>
</evidence>
<keyword evidence="2" id="KW-1185">Reference proteome</keyword>
<evidence type="ECO:0000313" key="1">
    <source>
        <dbReference type="EMBL" id="PHN07202.1"/>
    </source>
</evidence>
<dbReference type="Pfam" id="PF13852">
    <property type="entry name" value="DUF4197"/>
    <property type="match status" value="1"/>
</dbReference>
<dbReference type="EMBL" id="PDUD01000011">
    <property type="protein sequence ID" value="PHN07202.1"/>
    <property type="molecule type" value="Genomic_DNA"/>
</dbReference>
<dbReference type="InterPro" id="IPR025245">
    <property type="entry name" value="DUF4197"/>
</dbReference>
<dbReference type="PROSITE" id="PS51257">
    <property type="entry name" value="PROKAR_LIPOPROTEIN"/>
    <property type="match status" value="1"/>
</dbReference>
<dbReference type="Proteomes" id="UP000223913">
    <property type="component" value="Unassembled WGS sequence"/>
</dbReference>
<reference evidence="1 2" key="1">
    <citation type="submission" date="2017-10" db="EMBL/GenBank/DDBJ databases">
        <title>The draft genome sequence of Lewinella nigricans NBRC 102662.</title>
        <authorList>
            <person name="Wang K."/>
        </authorList>
    </citation>
    <scope>NUCLEOTIDE SEQUENCE [LARGE SCALE GENOMIC DNA]</scope>
    <source>
        <strain evidence="1 2">NBRC 102662</strain>
    </source>
</reference>
<comment type="caution">
    <text evidence="1">The sequence shown here is derived from an EMBL/GenBank/DDBJ whole genome shotgun (WGS) entry which is preliminary data.</text>
</comment>
<sequence length="236" mass="25823">MKNFRFLVLLTFLAACTPQEIQNALGTITGSGALTSAEIGAGLKQALEFGISEGAQRLSAKDGYFKSQYKILLPAEARKVTDKLQNIPGFSDVENVILEKINRGAEDAAKKAAPIFVDAIKAMTFQDALGILMGEKNAATTYLNNATYNKLYAEFSPVIVESLDKFNARQYWGDAVNSYNKLPFVEKVNPDLGDYVTSQALDGLFSMVAKKELSIRNDVSARTTDLLKKVFAKQDS</sequence>
<gene>
    <name evidence="1" type="ORF">CRP01_08245</name>
</gene>